<comment type="catalytic activity">
    <reaction evidence="1">
        <text>[(1-&gt;4)-alpha-D-glucosyl](n) + ADP-alpha-D-glucose = [(1-&gt;4)-alpha-D-glucosyl](n+1) + ADP + H(+)</text>
        <dbReference type="Rhea" id="RHEA:18189"/>
        <dbReference type="Rhea" id="RHEA-COMP:9584"/>
        <dbReference type="Rhea" id="RHEA-COMP:9587"/>
        <dbReference type="ChEBI" id="CHEBI:15378"/>
        <dbReference type="ChEBI" id="CHEBI:15444"/>
        <dbReference type="ChEBI" id="CHEBI:57498"/>
        <dbReference type="ChEBI" id="CHEBI:456216"/>
        <dbReference type="EC" id="2.4.1.21"/>
    </reaction>
</comment>
<feature type="domain" description="Starch synthase catalytic" evidence="5">
    <location>
        <begin position="2"/>
        <end position="44"/>
    </location>
</feature>
<dbReference type="Gene3D" id="3.40.50.2000">
    <property type="entry name" value="Glycogen Phosphorylase B"/>
    <property type="match status" value="1"/>
</dbReference>
<dbReference type="EMBL" id="DRLI01000221">
    <property type="protein sequence ID" value="HHM02507.1"/>
    <property type="molecule type" value="Genomic_DNA"/>
</dbReference>
<dbReference type="InterPro" id="IPR013534">
    <property type="entry name" value="Starch_synth_cat_dom"/>
</dbReference>
<gene>
    <name evidence="6" type="ORF">ENJ15_05785</name>
</gene>
<organism evidence="6">
    <name type="scientific">Caldithrix abyssi</name>
    <dbReference type="NCBI Taxonomy" id="187145"/>
    <lineage>
        <taxon>Bacteria</taxon>
        <taxon>Pseudomonadati</taxon>
        <taxon>Calditrichota</taxon>
        <taxon>Calditrichia</taxon>
        <taxon>Calditrichales</taxon>
        <taxon>Calditrichaceae</taxon>
        <taxon>Caldithrix</taxon>
    </lineage>
</organism>
<evidence type="ECO:0000256" key="4">
    <source>
        <dbReference type="ARBA" id="ARBA00022679"/>
    </source>
</evidence>
<keyword evidence="4" id="KW-0808">Transferase</keyword>
<dbReference type="Pfam" id="PF08323">
    <property type="entry name" value="Glyco_transf_5"/>
    <property type="match status" value="1"/>
</dbReference>
<evidence type="ECO:0000256" key="1">
    <source>
        <dbReference type="ARBA" id="ARBA00001478"/>
    </source>
</evidence>
<dbReference type="AlphaFoldDB" id="A0A7V5RQB2"/>
<protein>
    <recommendedName>
        <fullName evidence="2">starch synthase</fullName>
        <ecNumber evidence="2">2.4.1.21</ecNumber>
    </recommendedName>
</protein>
<name>A0A7V5RQB2_CALAY</name>
<dbReference type="Proteomes" id="UP000885771">
    <property type="component" value="Unassembled WGS sequence"/>
</dbReference>
<dbReference type="EC" id="2.4.1.21" evidence="2"/>
<proteinExistence type="predicted"/>
<evidence type="ECO:0000256" key="2">
    <source>
        <dbReference type="ARBA" id="ARBA00012588"/>
    </source>
</evidence>
<dbReference type="GO" id="GO:0009011">
    <property type="term" value="F:alpha-1,4-glucan glucosyltransferase (ADP-glucose donor) activity"/>
    <property type="evidence" value="ECO:0007669"/>
    <property type="project" value="UniProtKB-EC"/>
</dbReference>
<evidence type="ECO:0000259" key="5">
    <source>
        <dbReference type="Pfam" id="PF08323"/>
    </source>
</evidence>
<evidence type="ECO:0000256" key="3">
    <source>
        <dbReference type="ARBA" id="ARBA00022676"/>
    </source>
</evidence>
<sequence>MKIGFVSSEVYPFTKTGGLADVSGALGKYLGENGFDIRIITPLYA</sequence>
<keyword evidence="3" id="KW-0328">Glycosyltransferase</keyword>
<feature type="non-terminal residue" evidence="6">
    <location>
        <position position="45"/>
    </location>
</feature>
<accession>A0A7V5RQB2</accession>
<reference evidence="6" key="1">
    <citation type="journal article" date="2020" name="mSystems">
        <title>Genome- and Community-Level Interaction Insights into Carbon Utilization and Element Cycling Functions of Hydrothermarchaeota in Hydrothermal Sediment.</title>
        <authorList>
            <person name="Zhou Z."/>
            <person name="Liu Y."/>
            <person name="Xu W."/>
            <person name="Pan J."/>
            <person name="Luo Z.H."/>
            <person name="Li M."/>
        </authorList>
    </citation>
    <scope>NUCLEOTIDE SEQUENCE [LARGE SCALE GENOMIC DNA]</scope>
    <source>
        <strain evidence="6">HyVt-460</strain>
    </source>
</reference>
<evidence type="ECO:0000313" key="6">
    <source>
        <dbReference type="EMBL" id="HHM02507.1"/>
    </source>
</evidence>
<dbReference type="SUPFAM" id="SSF53756">
    <property type="entry name" value="UDP-Glycosyltransferase/glycogen phosphorylase"/>
    <property type="match status" value="1"/>
</dbReference>
<comment type="caution">
    <text evidence="6">The sequence shown here is derived from an EMBL/GenBank/DDBJ whole genome shotgun (WGS) entry which is preliminary data.</text>
</comment>